<evidence type="ECO:0000313" key="2">
    <source>
        <dbReference type="Proteomes" id="UP001237642"/>
    </source>
</evidence>
<gene>
    <name evidence="1" type="ORF">POM88_054777</name>
</gene>
<evidence type="ECO:0000313" key="1">
    <source>
        <dbReference type="EMBL" id="KAK1349790.1"/>
    </source>
</evidence>
<dbReference type="EMBL" id="JAUIZM010000082">
    <property type="protein sequence ID" value="KAK1349790.1"/>
    <property type="molecule type" value="Genomic_DNA"/>
</dbReference>
<name>A0AAD8GMD7_9APIA</name>
<sequence length="151" mass="17582">MHLFNLFSCQRPNAGYDKNACSDYLKHKTILVMHWMRSLTSRMHKTQQGIYAIHMYMYVALFHTQRDSTQYQESPMLMLSQPSNAPFIRKNAAMGNPMYSITRFKAPRAYTFVERTLKSRFSGLAIKHIGTVRRAPISAVAKFMTDIRQHT</sequence>
<proteinExistence type="predicted"/>
<dbReference type="AlphaFoldDB" id="A0AAD8GMD7"/>
<accession>A0AAD8GMD7</accession>
<reference evidence="1" key="1">
    <citation type="submission" date="2023-02" db="EMBL/GenBank/DDBJ databases">
        <title>Genome of toxic invasive species Heracleum sosnowskyi carries increased number of genes despite the absence of recent whole-genome duplications.</title>
        <authorList>
            <person name="Schelkunov M."/>
            <person name="Shtratnikova V."/>
            <person name="Makarenko M."/>
            <person name="Klepikova A."/>
            <person name="Omelchenko D."/>
            <person name="Novikova G."/>
            <person name="Obukhova E."/>
            <person name="Bogdanov V."/>
            <person name="Penin A."/>
            <person name="Logacheva M."/>
        </authorList>
    </citation>
    <scope>NUCLEOTIDE SEQUENCE</scope>
    <source>
        <strain evidence="1">Hsosn_3</strain>
        <tissue evidence="1">Leaf</tissue>
    </source>
</reference>
<protein>
    <submittedName>
        <fullName evidence="1">Uncharacterized protein</fullName>
    </submittedName>
</protein>
<organism evidence="1 2">
    <name type="scientific">Heracleum sosnowskyi</name>
    <dbReference type="NCBI Taxonomy" id="360622"/>
    <lineage>
        <taxon>Eukaryota</taxon>
        <taxon>Viridiplantae</taxon>
        <taxon>Streptophyta</taxon>
        <taxon>Embryophyta</taxon>
        <taxon>Tracheophyta</taxon>
        <taxon>Spermatophyta</taxon>
        <taxon>Magnoliopsida</taxon>
        <taxon>eudicotyledons</taxon>
        <taxon>Gunneridae</taxon>
        <taxon>Pentapetalae</taxon>
        <taxon>asterids</taxon>
        <taxon>campanulids</taxon>
        <taxon>Apiales</taxon>
        <taxon>Apiaceae</taxon>
        <taxon>Apioideae</taxon>
        <taxon>apioid superclade</taxon>
        <taxon>Tordylieae</taxon>
        <taxon>Tordyliinae</taxon>
        <taxon>Heracleum</taxon>
    </lineage>
</organism>
<comment type="caution">
    <text evidence="1">The sequence shown here is derived from an EMBL/GenBank/DDBJ whole genome shotgun (WGS) entry which is preliminary data.</text>
</comment>
<reference evidence="1" key="2">
    <citation type="submission" date="2023-05" db="EMBL/GenBank/DDBJ databases">
        <authorList>
            <person name="Schelkunov M.I."/>
        </authorList>
    </citation>
    <scope>NUCLEOTIDE SEQUENCE</scope>
    <source>
        <strain evidence="1">Hsosn_3</strain>
        <tissue evidence="1">Leaf</tissue>
    </source>
</reference>
<keyword evidence="2" id="KW-1185">Reference proteome</keyword>
<dbReference type="Proteomes" id="UP001237642">
    <property type="component" value="Unassembled WGS sequence"/>
</dbReference>